<comment type="function">
    <text evidence="8">Promotes mitochondrial protein synthesis. May act as a fidelity factor of the translation reaction, by catalyzing a one-codon backward translocation of tRNAs on improperly translocated ribosomes. Binds to mitochondrial ribosomes in a GTP-dependent manner.</text>
</comment>
<dbReference type="SUPFAM" id="SSF50447">
    <property type="entry name" value="Translation proteins"/>
    <property type="match status" value="1"/>
</dbReference>
<dbReference type="InterPro" id="IPR035647">
    <property type="entry name" value="EFG_III/V"/>
</dbReference>
<dbReference type="SUPFAM" id="SSF52540">
    <property type="entry name" value="P-loop containing nucleoside triphosphate hydrolases"/>
    <property type="match status" value="1"/>
</dbReference>
<keyword evidence="2 8" id="KW-0547">Nucleotide-binding</keyword>
<feature type="binding site" evidence="8">
    <location>
        <begin position="147"/>
        <end position="150"/>
    </location>
    <ligand>
        <name>GTP</name>
        <dbReference type="ChEBI" id="CHEBI:37565"/>
    </ligand>
</feature>
<dbReference type="InterPro" id="IPR013842">
    <property type="entry name" value="LepA_CTD"/>
</dbReference>
<evidence type="ECO:0000256" key="6">
    <source>
        <dbReference type="ARBA" id="ARBA00023134"/>
    </source>
</evidence>
<comment type="similarity">
    <text evidence="8">Belongs to the GTP-binding elongation factor family. LepA subfamily.</text>
</comment>
<comment type="caution">
    <text evidence="8">Lacks conserved residue(s) required for the propagation of feature annotation.</text>
</comment>
<comment type="subcellular location">
    <subcellularLocation>
        <location evidence="8">Mitochondrion inner membrane</location>
        <topology evidence="8">Peripheral membrane protein</topology>
        <orientation evidence="8">Matrix side</orientation>
    </subcellularLocation>
</comment>
<keyword evidence="3 8" id="KW-0999">Mitochondrion inner membrane</keyword>
<evidence type="ECO:0000256" key="2">
    <source>
        <dbReference type="ARBA" id="ARBA00022741"/>
    </source>
</evidence>
<evidence type="ECO:0000259" key="9">
    <source>
        <dbReference type="PROSITE" id="PS51722"/>
    </source>
</evidence>
<evidence type="ECO:0000313" key="11">
    <source>
        <dbReference type="Proteomes" id="UP000518266"/>
    </source>
</evidence>
<dbReference type="InterPro" id="IPR005225">
    <property type="entry name" value="Small_GTP-bd"/>
</dbReference>
<dbReference type="CDD" id="cd16260">
    <property type="entry name" value="EF4_III"/>
    <property type="match status" value="1"/>
</dbReference>
<evidence type="ECO:0000256" key="8">
    <source>
        <dbReference type="HAMAP-Rule" id="MF_03137"/>
    </source>
</evidence>
<dbReference type="PRINTS" id="PR00315">
    <property type="entry name" value="ELONGATNFCT"/>
</dbReference>
<dbReference type="InterPro" id="IPR027417">
    <property type="entry name" value="P-loop_NTPase"/>
</dbReference>
<dbReference type="InterPro" id="IPR035654">
    <property type="entry name" value="LepA_IV"/>
</dbReference>
<proteinExistence type="inferred from homology"/>
<dbReference type="FunFam" id="3.30.70.870:FF:000004">
    <property type="entry name" value="Translation factor GUF1, mitochondrial"/>
    <property type="match status" value="1"/>
</dbReference>
<dbReference type="Gene3D" id="3.40.50.300">
    <property type="entry name" value="P-loop containing nucleotide triphosphate hydrolases"/>
    <property type="match status" value="1"/>
</dbReference>
<protein>
    <recommendedName>
        <fullName evidence="9">Tr-type G domain-containing protein</fullName>
    </recommendedName>
</protein>
<dbReference type="GO" id="GO:0097177">
    <property type="term" value="F:mitochondrial ribosome binding"/>
    <property type="evidence" value="ECO:0007669"/>
    <property type="project" value="TreeGrafter"/>
</dbReference>
<dbReference type="HAMAP" id="MF_00071">
    <property type="entry name" value="LepA"/>
    <property type="match status" value="1"/>
</dbReference>
<evidence type="ECO:0000256" key="3">
    <source>
        <dbReference type="ARBA" id="ARBA00022792"/>
    </source>
</evidence>
<dbReference type="NCBIfam" id="TIGR00231">
    <property type="entry name" value="small_GTP"/>
    <property type="match status" value="1"/>
</dbReference>
<dbReference type="FunFam" id="3.30.70.240:FF:000007">
    <property type="entry name" value="Translation factor GUF1, mitochondrial"/>
    <property type="match status" value="1"/>
</dbReference>
<dbReference type="Pfam" id="PF00679">
    <property type="entry name" value="EFG_C"/>
    <property type="match status" value="1"/>
</dbReference>
<evidence type="ECO:0000313" key="10">
    <source>
        <dbReference type="EMBL" id="KAF3837984.1"/>
    </source>
</evidence>
<dbReference type="Pfam" id="PF06421">
    <property type="entry name" value="LepA_C"/>
    <property type="match status" value="1"/>
</dbReference>
<dbReference type="InterPro" id="IPR000795">
    <property type="entry name" value="T_Tr_GTP-bd_dom"/>
</dbReference>
<dbReference type="EMBL" id="JAAKFY010000022">
    <property type="protein sequence ID" value="KAF3837984.1"/>
    <property type="molecule type" value="Genomic_DNA"/>
</dbReference>
<reference evidence="10 11" key="1">
    <citation type="submission" date="2020-03" db="EMBL/GenBank/DDBJ databases">
        <title>Dissostichus mawsoni Genome sequencing and assembly.</title>
        <authorList>
            <person name="Park H."/>
        </authorList>
    </citation>
    <scope>NUCLEOTIDE SEQUENCE [LARGE SCALE GENOMIC DNA]</scope>
    <source>
        <strain evidence="10">DM0001</strain>
        <tissue evidence="10">Muscle</tissue>
    </source>
</reference>
<dbReference type="CDD" id="cd03699">
    <property type="entry name" value="EF4_II"/>
    <property type="match status" value="1"/>
</dbReference>
<accession>A0A7J5XLN1</accession>
<keyword evidence="7 8" id="KW-0472">Membrane</keyword>
<keyword evidence="11" id="KW-1185">Reference proteome</keyword>
<dbReference type="Gene3D" id="3.30.70.2570">
    <property type="entry name" value="Elongation factor 4, C-terminal domain"/>
    <property type="match status" value="1"/>
</dbReference>
<feature type="domain" description="Tr-type G" evidence="9">
    <location>
        <begin position="1"/>
        <end position="200"/>
    </location>
</feature>
<dbReference type="Gene3D" id="3.30.70.870">
    <property type="entry name" value="Elongation Factor G (Translational Gtpase), domain 3"/>
    <property type="match status" value="1"/>
</dbReference>
<dbReference type="Pfam" id="PF03144">
    <property type="entry name" value="GTP_EFTU_D2"/>
    <property type="match status" value="1"/>
</dbReference>
<dbReference type="NCBIfam" id="TIGR01393">
    <property type="entry name" value="lepA"/>
    <property type="match status" value="1"/>
</dbReference>
<dbReference type="Gene3D" id="3.30.70.240">
    <property type="match status" value="1"/>
</dbReference>
<evidence type="ECO:0000256" key="7">
    <source>
        <dbReference type="ARBA" id="ARBA00023136"/>
    </source>
</evidence>
<evidence type="ECO:0000256" key="4">
    <source>
        <dbReference type="ARBA" id="ARBA00022801"/>
    </source>
</evidence>
<dbReference type="Gene3D" id="2.40.30.10">
    <property type="entry name" value="Translation factors"/>
    <property type="match status" value="1"/>
</dbReference>
<dbReference type="GO" id="GO:0006412">
    <property type="term" value="P:translation"/>
    <property type="evidence" value="ECO:0007669"/>
    <property type="project" value="UniProtKB-KW"/>
</dbReference>
<keyword evidence="4 8" id="KW-0378">Hydrolase</keyword>
<dbReference type="SUPFAM" id="SSF54980">
    <property type="entry name" value="EF-G C-terminal domain-like"/>
    <property type="match status" value="2"/>
</dbReference>
<comment type="catalytic activity">
    <reaction evidence="8">
        <text>GTP + H2O = GDP + phosphate + H(+)</text>
        <dbReference type="Rhea" id="RHEA:19669"/>
        <dbReference type="ChEBI" id="CHEBI:15377"/>
        <dbReference type="ChEBI" id="CHEBI:15378"/>
        <dbReference type="ChEBI" id="CHEBI:37565"/>
        <dbReference type="ChEBI" id="CHEBI:43474"/>
        <dbReference type="ChEBI" id="CHEBI:58189"/>
        <dbReference type="EC" id="3.6.5.n1"/>
    </reaction>
</comment>
<keyword evidence="6 8" id="KW-0342">GTP-binding</keyword>
<name>A0A7J5XLN1_DISMA</name>
<gene>
    <name evidence="10" type="ORF">F7725_009752</name>
</gene>
<dbReference type="GO" id="GO:0005743">
    <property type="term" value="C:mitochondrial inner membrane"/>
    <property type="evidence" value="ECO:0007669"/>
    <property type="project" value="UniProtKB-SubCell"/>
</dbReference>
<dbReference type="InterPro" id="IPR009000">
    <property type="entry name" value="Transl_B-barrel_sf"/>
</dbReference>
<dbReference type="InterPro" id="IPR006297">
    <property type="entry name" value="EF-4"/>
</dbReference>
<keyword evidence="8" id="KW-0648">Protein biosynthesis</keyword>
<dbReference type="InterPro" id="IPR004161">
    <property type="entry name" value="EFTu-like_2"/>
</dbReference>
<comment type="similarity">
    <text evidence="1">Belongs to the TRAFAC class translation factor GTPase superfamily. Classic translation factor GTPase family. LepA subfamily.</text>
</comment>
<keyword evidence="5 8" id="KW-0496">Mitochondrion</keyword>
<dbReference type="PROSITE" id="PS51722">
    <property type="entry name" value="G_TR_2"/>
    <property type="match status" value="1"/>
</dbReference>
<evidence type="ECO:0000256" key="5">
    <source>
        <dbReference type="ARBA" id="ARBA00023128"/>
    </source>
</evidence>
<dbReference type="InterPro" id="IPR038363">
    <property type="entry name" value="LepA_C_sf"/>
</dbReference>
<dbReference type="InterPro" id="IPR000640">
    <property type="entry name" value="EFG_V-like"/>
</dbReference>
<dbReference type="Proteomes" id="UP000518266">
    <property type="component" value="Unassembled WGS sequence"/>
</dbReference>
<organism evidence="10 11">
    <name type="scientific">Dissostichus mawsoni</name>
    <name type="common">Antarctic cod</name>
    <dbReference type="NCBI Taxonomy" id="36200"/>
    <lineage>
        <taxon>Eukaryota</taxon>
        <taxon>Metazoa</taxon>
        <taxon>Chordata</taxon>
        <taxon>Craniata</taxon>
        <taxon>Vertebrata</taxon>
        <taxon>Euteleostomi</taxon>
        <taxon>Actinopterygii</taxon>
        <taxon>Neopterygii</taxon>
        <taxon>Teleostei</taxon>
        <taxon>Neoteleostei</taxon>
        <taxon>Acanthomorphata</taxon>
        <taxon>Eupercaria</taxon>
        <taxon>Perciformes</taxon>
        <taxon>Notothenioidei</taxon>
        <taxon>Nototheniidae</taxon>
        <taxon>Dissostichus</taxon>
    </lineage>
</organism>
<dbReference type="GO" id="GO:0045727">
    <property type="term" value="P:positive regulation of translation"/>
    <property type="evidence" value="ECO:0007669"/>
    <property type="project" value="UniProtKB-UniRule"/>
</dbReference>
<evidence type="ECO:0000256" key="1">
    <source>
        <dbReference type="ARBA" id="ARBA00005454"/>
    </source>
</evidence>
<dbReference type="CDD" id="cd03709">
    <property type="entry name" value="lepA_C"/>
    <property type="match status" value="1"/>
</dbReference>
<dbReference type="GO" id="GO:0005525">
    <property type="term" value="F:GTP binding"/>
    <property type="evidence" value="ECO:0007669"/>
    <property type="project" value="UniProtKB-UniRule"/>
</dbReference>
<dbReference type="GO" id="GO:0003924">
    <property type="term" value="F:GTPase activity"/>
    <property type="evidence" value="ECO:0007669"/>
    <property type="project" value="UniProtKB-UniRule"/>
</dbReference>
<feature type="binding site" evidence="8">
    <location>
        <begin position="93"/>
        <end position="97"/>
    </location>
    <ligand>
        <name>GTP</name>
        <dbReference type="ChEBI" id="CHEBI:37565"/>
    </ligand>
</feature>
<dbReference type="PANTHER" id="PTHR43512">
    <property type="entry name" value="TRANSLATION FACTOR GUF1-RELATED"/>
    <property type="match status" value="1"/>
</dbReference>
<dbReference type="OrthoDB" id="1074at2759"/>
<sequence length="612" mass="69187">MSLSLVKRWCDTPLLRRVLQFKEYRRKIQSCNMTYTLLRHPWMKRLPVFSSSFRMLSTKTDKVERERGITVKAQTASLIYSYEGEQYLLNLIDTPGHVDFSYEVSRSISACQGVLLIVDANQGIQAQTVANFYLAFEAQMAIVPVINKIDLKNADPERVESQIEKVFDIPCEECIRISAKLGINIEEVLRAVVERIPPPAANIDEPFKALVFDSTFDHYRGVVANIAVFGGRVKKGDKIVSAYLGKTYEVNELGLLRPAEHPTQKLFAGQVGYIIAGMKDVKEAQIGDTLYLQEHPVEALPGFKPAKAMVFAGMYPMDQSDYPALRSAIERLTLNDSSVTVQRDSSMALGAGWRLGFLGLLHMEVFNQRLEQEYNASVIVTAPTVPYKAEHGSEEITVVNPSHFPDRAVVSQYLEPMVLGTILTPDSYTGKIMTLALNRRGIQQNMVYIDDQRVMMKYLFPLNEIVVDFYDLLKSMSSGYASFDYENAGYQAADLIKMNILLNGEPVEELITIVHRERAYNMGKAMCERLKDSIPRQMFEVAIQAAIGSKVIARETIKAFRKNVLAKCYGGDITRKMKLLKRQAEGKKRMRRIGNVEVPKDAFINVLKRKEK</sequence>
<dbReference type="GO" id="GO:0005759">
    <property type="term" value="C:mitochondrial matrix"/>
    <property type="evidence" value="ECO:0007669"/>
    <property type="project" value="UniProtKB-UniRule"/>
</dbReference>
<dbReference type="Pfam" id="PF00009">
    <property type="entry name" value="GTP_EFTU"/>
    <property type="match status" value="1"/>
</dbReference>
<dbReference type="FunFam" id="3.30.70.2570:FF:000001">
    <property type="entry name" value="Translation factor GUF1, mitochondrial"/>
    <property type="match status" value="1"/>
</dbReference>
<dbReference type="PANTHER" id="PTHR43512:SF7">
    <property type="entry name" value="TRANSLATION FACTOR GUF1, MITOCHONDRIAL"/>
    <property type="match status" value="1"/>
</dbReference>
<comment type="caution">
    <text evidence="10">The sequence shown here is derived from an EMBL/GenBank/DDBJ whole genome shotgun (WGS) entry which is preliminary data.</text>
</comment>
<dbReference type="AlphaFoldDB" id="A0A7J5XLN1"/>
<dbReference type="FunFam" id="2.40.30.10:FF:000015">
    <property type="entry name" value="Translation factor GUF1, mitochondrial"/>
    <property type="match status" value="1"/>
</dbReference>